<reference evidence="1 2" key="1">
    <citation type="journal article" date="2002" name="Proc. Natl. Acad. Sci. U.S.A.">
        <title>The genome sequence of the facultative intracellular pathogen Brucella melitensis.</title>
        <authorList>
            <person name="DelVecchio V.G."/>
            <person name="Kapatral V."/>
            <person name="Redkar R.J."/>
            <person name="Patra G."/>
            <person name="Mujer C."/>
            <person name="Los T."/>
            <person name="Ivanova N."/>
            <person name="Anderson I."/>
            <person name="Bhattacharyya A."/>
            <person name="Lykidis A."/>
            <person name="Reznik G."/>
            <person name="Jablonski L."/>
            <person name="Larsen N."/>
            <person name="D'Souza M."/>
            <person name="Bernal A."/>
            <person name="Mazur M."/>
            <person name="Goltsman E."/>
            <person name="Selkov E."/>
            <person name="Elzer P.H."/>
            <person name="Hagius S."/>
            <person name="O'Callaghan D."/>
            <person name="Letesson J.J."/>
            <person name="Haselkorn R."/>
            <person name="Kyrpides N."/>
            <person name="Overbeek R."/>
        </authorList>
    </citation>
    <scope>NUCLEOTIDE SEQUENCE [LARGE SCALE GENOMIC DNA]</scope>
    <source>
        <strain evidence="2">ATCC 23456 / CCUG 17765 / NCTC 10094 / 16M</strain>
    </source>
</reference>
<sequence length="72" mass="8311">MLKIRFCQPWRTGNKKRRLKRRFAKRQTDRLLISGFAVTGSFAGSLPLLLLVCFTCFNRIAEFGPLTFMTAI</sequence>
<dbReference type="Proteomes" id="UP000000419">
    <property type="component" value="Chromosome I"/>
</dbReference>
<protein>
    <submittedName>
        <fullName evidence="1">Hypothetical membrane associated protein</fullName>
    </submittedName>
</protein>
<organism evidence="1 2">
    <name type="scientific">Brucella melitensis biotype 1 (strain ATCC 23456 / CCUG 17765 / NCTC 10094 / 16M)</name>
    <dbReference type="NCBI Taxonomy" id="224914"/>
    <lineage>
        <taxon>Bacteria</taxon>
        <taxon>Pseudomonadati</taxon>
        <taxon>Pseudomonadota</taxon>
        <taxon>Alphaproteobacteria</taxon>
        <taxon>Hyphomicrobiales</taxon>
        <taxon>Brucellaceae</taxon>
        <taxon>Brucella/Ochrobactrum group</taxon>
        <taxon>Brucella</taxon>
    </lineage>
</organism>
<dbReference type="AlphaFoldDB" id="Q8YGC5"/>
<name>Q8YGC5_BRUME</name>
<accession>Q8YGC5</accession>
<proteinExistence type="predicted"/>
<dbReference type="KEGG" id="bme:BMEI1234"/>
<gene>
    <name evidence="1" type="ordered locus">BMEI1234</name>
</gene>
<dbReference type="PIR" id="AD3406">
    <property type="entry name" value="AD3406"/>
</dbReference>
<evidence type="ECO:0000313" key="1">
    <source>
        <dbReference type="EMBL" id="AAL52415.1"/>
    </source>
</evidence>
<keyword evidence="2" id="KW-1185">Reference proteome</keyword>
<evidence type="ECO:0000313" key="2">
    <source>
        <dbReference type="Proteomes" id="UP000000419"/>
    </source>
</evidence>
<dbReference type="EMBL" id="AE008917">
    <property type="protein sequence ID" value="AAL52415.1"/>
    <property type="molecule type" value="Genomic_DNA"/>
</dbReference>